<keyword evidence="2" id="KW-0067">ATP-binding</keyword>
<organism evidence="6 7">
    <name type="scientific">Orchesella dallaii</name>
    <dbReference type="NCBI Taxonomy" id="48710"/>
    <lineage>
        <taxon>Eukaryota</taxon>
        <taxon>Metazoa</taxon>
        <taxon>Ecdysozoa</taxon>
        <taxon>Arthropoda</taxon>
        <taxon>Hexapoda</taxon>
        <taxon>Collembola</taxon>
        <taxon>Entomobryomorpha</taxon>
        <taxon>Entomobryoidea</taxon>
        <taxon>Orchesellidae</taxon>
        <taxon>Orchesellinae</taxon>
        <taxon>Orchesella</taxon>
    </lineage>
</organism>
<keyword evidence="3" id="KW-1133">Transmembrane helix</keyword>
<dbReference type="Pfam" id="PF07714">
    <property type="entry name" value="PK_Tyr_Ser-Thr"/>
    <property type="match status" value="2"/>
</dbReference>
<dbReference type="Gene3D" id="1.10.510.10">
    <property type="entry name" value="Transferase(Phosphotransferase) domain 1"/>
    <property type="match status" value="1"/>
</dbReference>
<protein>
    <recommendedName>
        <fullName evidence="5">Protein kinase domain-containing protein</fullName>
    </recommendedName>
</protein>
<dbReference type="InterPro" id="IPR020635">
    <property type="entry name" value="Tyr_kinase_cat_dom"/>
</dbReference>
<evidence type="ECO:0000259" key="5">
    <source>
        <dbReference type="PROSITE" id="PS50011"/>
    </source>
</evidence>
<comment type="subcellular location">
    <subcellularLocation>
        <location evidence="1">Membrane</location>
        <topology evidence="1">Single-pass membrane protein</topology>
    </subcellularLocation>
</comment>
<keyword evidence="3" id="KW-0472">Membrane</keyword>
<dbReference type="InterPro" id="IPR000719">
    <property type="entry name" value="Prot_kinase_dom"/>
</dbReference>
<sequence>MKALKLASWRWVLFLGVVLVVGINQIESQEVLLYNPWVLPEDNPDLTASYTLEDVKVQLQLIIDNGFHHIATYTIGAPADQYVANFTSEKSSSIVHTAIAASQINREKGQATLTVFQGLYTMDYSELRIHSEIEVGFEVAAAANLIYAGTVTAIVLPSWEKFNVLLTNVNLIRNVSIRARSIGLQFGTRLLDCIDQIPLRDVNDKAAHDLIGLFDFIVCRKLPTFNSFPVGPTVFRRIITNEIHVIENAVHNEMKLKTQIILETGWPGGLNLNGQNTIRDMLHFWELIRTWAKREGRIVFLYEALDSPWRDSNNLRMLFGGHYGLWTHSGVQNFSRSSYIWKPSLLQQGAGAGAAREESEGVYKGNMQIMAIILASIIFMLVAVMMMVAALHQKVKKLKDGKLNKEEIREFHEGSVPPTTVETGSEECAWARLPYNQKFELAKEDFVIESTLLGKGEYGSVYKGRLEIEGSVNYVAIKRTTFDSKIFALRALLCEIKVLSYLGKHENIVGLSGAYTAELAKGCDPYAGQGYDENFVSRLEIGLRLESPLRMPSETQEIMTRSWHREPAQRPTFEEIREMVSTLLEKFLQTTSDGKSCVAEINENVTYTTTTTTTPLPDDYLQVGYIDIECVI</sequence>
<keyword evidence="7" id="KW-1185">Reference proteome</keyword>
<proteinExistence type="predicted"/>
<feature type="transmembrane region" description="Helical" evidence="3">
    <location>
        <begin position="369"/>
        <end position="391"/>
    </location>
</feature>
<dbReference type="SUPFAM" id="SSF56112">
    <property type="entry name" value="Protein kinase-like (PK-like)"/>
    <property type="match status" value="2"/>
</dbReference>
<dbReference type="InterPro" id="IPR011009">
    <property type="entry name" value="Kinase-like_dom_sf"/>
</dbReference>
<dbReference type="PANTHER" id="PTHR24416">
    <property type="entry name" value="TYROSINE-PROTEIN KINASE RECEPTOR"/>
    <property type="match status" value="1"/>
</dbReference>
<keyword evidence="4" id="KW-0732">Signal</keyword>
<evidence type="ECO:0000256" key="2">
    <source>
        <dbReference type="PROSITE-ProRule" id="PRU10141"/>
    </source>
</evidence>
<dbReference type="PROSITE" id="PS00107">
    <property type="entry name" value="PROTEIN_KINASE_ATP"/>
    <property type="match status" value="1"/>
</dbReference>
<dbReference type="Proteomes" id="UP001642540">
    <property type="component" value="Unassembled WGS sequence"/>
</dbReference>
<dbReference type="PROSITE" id="PS50011">
    <property type="entry name" value="PROTEIN_KINASE_DOM"/>
    <property type="match status" value="1"/>
</dbReference>
<evidence type="ECO:0000256" key="4">
    <source>
        <dbReference type="SAM" id="SignalP"/>
    </source>
</evidence>
<dbReference type="Gene3D" id="3.30.200.20">
    <property type="entry name" value="Phosphorylase Kinase, domain 1"/>
    <property type="match status" value="1"/>
</dbReference>
<feature type="signal peptide" evidence="4">
    <location>
        <begin position="1"/>
        <end position="28"/>
    </location>
</feature>
<dbReference type="SUPFAM" id="SSF51445">
    <property type="entry name" value="(Trans)glycosidases"/>
    <property type="match status" value="1"/>
</dbReference>
<evidence type="ECO:0000256" key="3">
    <source>
        <dbReference type="SAM" id="Phobius"/>
    </source>
</evidence>
<dbReference type="EMBL" id="CAXLJM020000004">
    <property type="protein sequence ID" value="CAL8070993.1"/>
    <property type="molecule type" value="Genomic_DNA"/>
</dbReference>
<gene>
    <name evidence="6" type="ORF">ODALV1_LOCUS1514</name>
</gene>
<dbReference type="InterPro" id="IPR017441">
    <property type="entry name" value="Protein_kinase_ATP_BS"/>
</dbReference>
<feature type="binding site" evidence="2">
    <location>
        <position position="478"/>
    </location>
    <ligand>
        <name>ATP</name>
        <dbReference type="ChEBI" id="CHEBI:30616"/>
    </ligand>
</feature>
<evidence type="ECO:0000256" key="1">
    <source>
        <dbReference type="ARBA" id="ARBA00004167"/>
    </source>
</evidence>
<evidence type="ECO:0000313" key="7">
    <source>
        <dbReference type="Proteomes" id="UP001642540"/>
    </source>
</evidence>
<feature type="domain" description="Protein kinase" evidence="5">
    <location>
        <begin position="447"/>
        <end position="632"/>
    </location>
</feature>
<accession>A0ABP1PP12</accession>
<reference evidence="6 7" key="1">
    <citation type="submission" date="2024-08" db="EMBL/GenBank/DDBJ databases">
        <authorList>
            <person name="Cucini C."/>
            <person name="Frati F."/>
        </authorList>
    </citation>
    <scope>NUCLEOTIDE SEQUENCE [LARGE SCALE GENOMIC DNA]</scope>
</reference>
<feature type="chain" id="PRO_5047323980" description="Protein kinase domain-containing protein" evidence="4">
    <location>
        <begin position="29"/>
        <end position="632"/>
    </location>
</feature>
<dbReference type="InterPro" id="IPR017853">
    <property type="entry name" value="GH"/>
</dbReference>
<dbReference type="InterPro" id="IPR001245">
    <property type="entry name" value="Ser-Thr/Tyr_kinase_cat_dom"/>
</dbReference>
<dbReference type="PANTHER" id="PTHR24416:SF600">
    <property type="entry name" value="PDGF- AND VEGF-RECEPTOR RELATED, ISOFORM J"/>
    <property type="match status" value="1"/>
</dbReference>
<dbReference type="InterPro" id="IPR050122">
    <property type="entry name" value="RTK"/>
</dbReference>
<dbReference type="SMART" id="SM00219">
    <property type="entry name" value="TyrKc"/>
    <property type="match status" value="1"/>
</dbReference>
<keyword evidence="3" id="KW-0812">Transmembrane</keyword>
<evidence type="ECO:0000313" key="6">
    <source>
        <dbReference type="EMBL" id="CAL8070993.1"/>
    </source>
</evidence>
<comment type="caution">
    <text evidence="6">The sequence shown here is derived from an EMBL/GenBank/DDBJ whole genome shotgun (WGS) entry which is preliminary data.</text>
</comment>
<keyword evidence="2" id="KW-0547">Nucleotide-binding</keyword>
<name>A0ABP1PP12_9HEXA</name>